<protein>
    <submittedName>
        <fullName evidence="2">Uncharacterized protein</fullName>
    </submittedName>
</protein>
<evidence type="ECO:0000313" key="2">
    <source>
        <dbReference type="EMBL" id="KAH7932340.1"/>
    </source>
</evidence>
<sequence>MAVVLSEDAPQLCGRALRKGWAVIPFCALAFRQLTPLYLTAFLHFFTAIEMLHLRLATCSSMGSANQLRVCLLTIARISMVSLLTRQQTDRADWELPVDAFLRNIISPVPVALVPINADEGIIRMKNPKAQHGKLIRAATVADAGRGTASPLVPKDYRIILPSLPSGEAMRRAVSLHCDVSGRPYRIDDFRKPLKDLGVTQQDECNHSYARAAGRRTETQQSELLMDEEESEQAYLPATPQKQTTSDDTPVLREKQASFFSHGHERRRKMGSQAAPTTSEQTRPAVMHAASQLQATRPGTPASQANAASTPLKSASQHSLTNETHENEDLPSDLDTLSMELESASAKRRRDSDDGAQVDETQVKSEVQWKVVSGGKKRNAARTVVVAQTRRWPLKLKVNNMDPPWTTRAQ</sequence>
<gene>
    <name evidence="2" type="ORF">HPB51_029352</name>
</gene>
<comment type="caution">
    <text evidence="2">The sequence shown here is derived from an EMBL/GenBank/DDBJ whole genome shotgun (WGS) entry which is preliminary data.</text>
</comment>
<dbReference type="Proteomes" id="UP000821866">
    <property type="component" value="Unassembled WGS sequence"/>
</dbReference>
<evidence type="ECO:0000256" key="1">
    <source>
        <dbReference type="SAM" id="MobiDB-lite"/>
    </source>
</evidence>
<reference evidence="2" key="2">
    <citation type="submission" date="2021-09" db="EMBL/GenBank/DDBJ databases">
        <authorList>
            <person name="Jia N."/>
            <person name="Wang J."/>
            <person name="Shi W."/>
            <person name="Du L."/>
            <person name="Sun Y."/>
            <person name="Zhan W."/>
            <person name="Jiang J."/>
            <person name="Wang Q."/>
            <person name="Zhang B."/>
            <person name="Ji P."/>
            <person name="Sakyi L.B."/>
            <person name="Cui X."/>
            <person name="Yuan T."/>
            <person name="Jiang B."/>
            <person name="Yang W."/>
            <person name="Lam T.T.-Y."/>
            <person name="Chang Q."/>
            <person name="Ding S."/>
            <person name="Wang X."/>
            <person name="Zhu J."/>
            <person name="Ruan X."/>
            <person name="Zhao L."/>
            <person name="Wei J."/>
            <person name="Que T."/>
            <person name="Du C."/>
            <person name="Cheng J."/>
            <person name="Dai P."/>
            <person name="Han X."/>
            <person name="Huang E."/>
            <person name="Gao Y."/>
            <person name="Liu J."/>
            <person name="Shao H."/>
            <person name="Ye R."/>
            <person name="Li L."/>
            <person name="Wei W."/>
            <person name="Wang X."/>
            <person name="Wang C."/>
            <person name="Huo Q."/>
            <person name="Li W."/>
            <person name="Guo W."/>
            <person name="Chen H."/>
            <person name="Chen S."/>
            <person name="Zhou L."/>
            <person name="Zhou L."/>
            <person name="Ni X."/>
            <person name="Tian J."/>
            <person name="Zhou Y."/>
            <person name="Sheng Y."/>
            <person name="Liu T."/>
            <person name="Pan Y."/>
            <person name="Xia L."/>
            <person name="Li J."/>
            <person name="Zhao F."/>
            <person name="Cao W."/>
        </authorList>
    </citation>
    <scope>NUCLEOTIDE SEQUENCE</scope>
    <source>
        <strain evidence="2">Rmic-2018</strain>
        <tissue evidence="2">Larvae</tissue>
    </source>
</reference>
<dbReference type="AlphaFoldDB" id="A0A9J6CUJ3"/>
<feature type="region of interest" description="Disordered" evidence="1">
    <location>
        <begin position="211"/>
        <end position="365"/>
    </location>
</feature>
<dbReference type="EMBL" id="JABSTU010006757">
    <property type="protein sequence ID" value="KAH7932340.1"/>
    <property type="molecule type" value="Genomic_DNA"/>
</dbReference>
<accession>A0A9J6CUJ3</accession>
<evidence type="ECO:0000313" key="3">
    <source>
        <dbReference type="Proteomes" id="UP000821866"/>
    </source>
</evidence>
<feature type="compositionally biased region" description="Polar residues" evidence="1">
    <location>
        <begin position="291"/>
        <end position="322"/>
    </location>
</feature>
<proteinExistence type="predicted"/>
<keyword evidence="3" id="KW-1185">Reference proteome</keyword>
<organism evidence="2 3">
    <name type="scientific">Rhipicephalus microplus</name>
    <name type="common">Cattle tick</name>
    <name type="synonym">Boophilus microplus</name>
    <dbReference type="NCBI Taxonomy" id="6941"/>
    <lineage>
        <taxon>Eukaryota</taxon>
        <taxon>Metazoa</taxon>
        <taxon>Ecdysozoa</taxon>
        <taxon>Arthropoda</taxon>
        <taxon>Chelicerata</taxon>
        <taxon>Arachnida</taxon>
        <taxon>Acari</taxon>
        <taxon>Parasitiformes</taxon>
        <taxon>Ixodida</taxon>
        <taxon>Ixodoidea</taxon>
        <taxon>Ixodidae</taxon>
        <taxon>Rhipicephalinae</taxon>
        <taxon>Rhipicephalus</taxon>
        <taxon>Boophilus</taxon>
    </lineage>
</organism>
<name>A0A9J6CUJ3_RHIMP</name>
<reference evidence="2" key="1">
    <citation type="journal article" date="2020" name="Cell">
        <title>Large-Scale Comparative Analyses of Tick Genomes Elucidate Their Genetic Diversity and Vector Capacities.</title>
        <authorList>
            <consortium name="Tick Genome and Microbiome Consortium (TIGMIC)"/>
            <person name="Jia N."/>
            <person name="Wang J."/>
            <person name="Shi W."/>
            <person name="Du L."/>
            <person name="Sun Y."/>
            <person name="Zhan W."/>
            <person name="Jiang J.F."/>
            <person name="Wang Q."/>
            <person name="Zhang B."/>
            <person name="Ji P."/>
            <person name="Bell-Sakyi L."/>
            <person name="Cui X.M."/>
            <person name="Yuan T.T."/>
            <person name="Jiang B.G."/>
            <person name="Yang W.F."/>
            <person name="Lam T.T."/>
            <person name="Chang Q.C."/>
            <person name="Ding S.J."/>
            <person name="Wang X.J."/>
            <person name="Zhu J.G."/>
            <person name="Ruan X.D."/>
            <person name="Zhao L."/>
            <person name="Wei J.T."/>
            <person name="Ye R.Z."/>
            <person name="Que T.C."/>
            <person name="Du C.H."/>
            <person name="Zhou Y.H."/>
            <person name="Cheng J.X."/>
            <person name="Dai P.F."/>
            <person name="Guo W.B."/>
            <person name="Han X.H."/>
            <person name="Huang E.J."/>
            <person name="Li L.F."/>
            <person name="Wei W."/>
            <person name="Gao Y.C."/>
            <person name="Liu J.Z."/>
            <person name="Shao H.Z."/>
            <person name="Wang X."/>
            <person name="Wang C.C."/>
            <person name="Yang T.C."/>
            <person name="Huo Q.B."/>
            <person name="Li W."/>
            <person name="Chen H.Y."/>
            <person name="Chen S.E."/>
            <person name="Zhou L.G."/>
            <person name="Ni X.B."/>
            <person name="Tian J.H."/>
            <person name="Sheng Y."/>
            <person name="Liu T."/>
            <person name="Pan Y.S."/>
            <person name="Xia L.Y."/>
            <person name="Li J."/>
            <person name="Zhao F."/>
            <person name="Cao W.C."/>
        </authorList>
    </citation>
    <scope>NUCLEOTIDE SEQUENCE</scope>
    <source>
        <strain evidence="2">Rmic-2018</strain>
    </source>
</reference>